<evidence type="ECO:0000313" key="3">
    <source>
        <dbReference type="EMBL" id="RNA43122.1"/>
    </source>
</evidence>
<accession>A0A3M7T530</accession>
<dbReference type="EMBL" id="REGN01000272">
    <property type="protein sequence ID" value="RNA43122.1"/>
    <property type="molecule type" value="Genomic_DNA"/>
</dbReference>
<keyword evidence="1" id="KW-0175">Coiled coil</keyword>
<keyword evidence="2" id="KW-1133">Transmembrane helix</keyword>
<keyword evidence="2" id="KW-0472">Membrane</keyword>
<dbReference type="STRING" id="10195.A0A3M7T530"/>
<protein>
    <submittedName>
        <fullName evidence="3">Coiled-coil domain-containing 51-like</fullName>
    </submittedName>
</protein>
<feature type="transmembrane region" description="Helical" evidence="2">
    <location>
        <begin position="165"/>
        <end position="188"/>
    </location>
</feature>
<dbReference type="InterPro" id="IPR037660">
    <property type="entry name" value="CCDC51"/>
</dbReference>
<organism evidence="3 4">
    <name type="scientific">Brachionus plicatilis</name>
    <name type="common">Marine rotifer</name>
    <name type="synonym">Brachionus muelleri</name>
    <dbReference type="NCBI Taxonomy" id="10195"/>
    <lineage>
        <taxon>Eukaryota</taxon>
        <taxon>Metazoa</taxon>
        <taxon>Spiralia</taxon>
        <taxon>Gnathifera</taxon>
        <taxon>Rotifera</taxon>
        <taxon>Eurotatoria</taxon>
        <taxon>Monogononta</taxon>
        <taxon>Pseudotrocha</taxon>
        <taxon>Ploima</taxon>
        <taxon>Brachionidae</taxon>
        <taxon>Brachionus</taxon>
    </lineage>
</organism>
<gene>
    <name evidence="3" type="ORF">BpHYR1_015352</name>
</gene>
<feature type="coiled-coil region" evidence="1">
    <location>
        <begin position="58"/>
        <end position="106"/>
    </location>
</feature>
<dbReference type="PANTHER" id="PTHR28624">
    <property type="entry name" value="COILED-COIL DOMAIN-CONTAINING PROTEIN 51"/>
    <property type="match status" value="1"/>
</dbReference>
<sequence>MLTQLKFLSSLKRSVHLSSRLASKLESTKTLDTLNDKLRVKLFQYMSIYEETIGIKEIKLAQDAVLDAERNFLEAQNERRELNCQLIEAQQKLRDLRDEMDRLARTDARYLKLFTEEHSLLQQESKLVDEYKLKESKERDLFFYLSAALRDSQEKERIRVERTKYLQLGLSILCTSLGIFSAWLLSYIRNANIREILNYDKEEFDNMKKILAYMEKEQASVNKDLNLAIDLVQNKLEYQKDMIAKLIMAESKENNEEKVVLSQNILYPTLVFGLIILGSILFNK</sequence>
<evidence type="ECO:0000256" key="2">
    <source>
        <dbReference type="SAM" id="Phobius"/>
    </source>
</evidence>
<dbReference type="Proteomes" id="UP000276133">
    <property type="component" value="Unassembled WGS sequence"/>
</dbReference>
<comment type="caution">
    <text evidence="3">The sequence shown here is derived from an EMBL/GenBank/DDBJ whole genome shotgun (WGS) entry which is preliminary data.</text>
</comment>
<proteinExistence type="predicted"/>
<evidence type="ECO:0000313" key="4">
    <source>
        <dbReference type="Proteomes" id="UP000276133"/>
    </source>
</evidence>
<keyword evidence="4" id="KW-1185">Reference proteome</keyword>
<dbReference type="AlphaFoldDB" id="A0A3M7T530"/>
<dbReference type="OrthoDB" id="6243211at2759"/>
<keyword evidence="2" id="KW-0812">Transmembrane</keyword>
<name>A0A3M7T530_BRAPC</name>
<reference evidence="3 4" key="1">
    <citation type="journal article" date="2018" name="Sci. Rep.">
        <title>Genomic signatures of local adaptation to the degree of environmental predictability in rotifers.</title>
        <authorList>
            <person name="Franch-Gras L."/>
            <person name="Hahn C."/>
            <person name="Garcia-Roger E.M."/>
            <person name="Carmona M.J."/>
            <person name="Serra M."/>
            <person name="Gomez A."/>
        </authorList>
    </citation>
    <scope>NUCLEOTIDE SEQUENCE [LARGE SCALE GENOMIC DNA]</scope>
    <source>
        <strain evidence="3">HYR1</strain>
    </source>
</reference>
<evidence type="ECO:0000256" key="1">
    <source>
        <dbReference type="SAM" id="Coils"/>
    </source>
</evidence>
<feature type="transmembrane region" description="Helical" evidence="2">
    <location>
        <begin position="265"/>
        <end position="282"/>
    </location>
</feature>
<dbReference type="PANTHER" id="PTHR28624:SF1">
    <property type="entry name" value="MITOCHONDRIAL POTASSIUM CHANNEL"/>
    <property type="match status" value="1"/>
</dbReference>